<proteinExistence type="predicted"/>
<dbReference type="Pfam" id="PF26135">
    <property type="entry name" value="YuzI"/>
    <property type="match status" value="1"/>
</dbReference>
<dbReference type="InterPro" id="IPR058887">
    <property type="entry name" value="YuzI-like"/>
</dbReference>
<name>A0A398AYE2_9BACI</name>
<reference evidence="2 3" key="1">
    <citation type="submission" date="2018-08" db="EMBL/GenBank/DDBJ databases">
        <title>Bacillus jemisoniae sp. nov., Bacillus chryseoplanitiae sp. nov., Bacillus resnikiae sp. nov., and Bacillus frankliniae sp. nov., isolated from Viking spacecraft and associated surfaces.</title>
        <authorList>
            <person name="Seuylemezian A."/>
            <person name="Vaishampayan P."/>
        </authorList>
    </citation>
    <scope>NUCLEOTIDE SEQUENCE [LARGE SCALE GENOMIC DNA]</scope>
    <source>
        <strain evidence="2 3">JJ-247</strain>
    </source>
</reference>
<protein>
    <submittedName>
        <fullName evidence="2">Uncharacterized protein</fullName>
    </submittedName>
</protein>
<sequence length="73" mass="8000">MVRLFFLLTGFGFAVIGGISVIAYLNMLPAGNGVAEYLLFISGRIECYLLPAGILSIWLGIYITGNRDENHFS</sequence>
<keyword evidence="1" id="KW-0812">Transmembrane</keyword>
<feature type="transmembrane region" description="Helical" evidence="1">
    <location>
        <begin position="6"/>
        <end position="25"/>
    </location>
</feature>
<keyword evidence="3" id="KW-1185">Reference proteome</keyword>
<evidence type="ECO:0000256" key="1">
    <source>
        <dbReference type="SAM" id="Phobius"/>
    </source>
</evidence>
<keyword evidence="1" id="KW-0472">Membrane</keyword>
<dbReference type="OrthoDB" id="2972455at2"/>
<dbReference type="AlphaFoldDB" id="A0A398AYE2"/>
<gene>
    <name evidence="2" type="ORF">D1970_20325</name>
</gene>
<evidence type="ECO:0000313" key="3">
    <source>
        <dbReference type="Proteomes" id="UP000265816"/>
    </source>
</evidence>
<dbReference type="EMBL" id="QWVT01000044">
    <property type="protein sequence ID" value="RID82074.1"/>
    <property type="molecule type" value="Genomic_DNA"/>
</dbReference>
<evidence type="ECO:0000313" key="2">
    <source>
        <dbReference type="EMBL" id="RID82074.1"/>
    </source>
</evidence>
<keyword evidence="1" id="KW-1133">Transmembrane helix</keyword>
<organism evidence="2 3">
    <name type="scientific">Mesobacillus zeae</name>
    <dbReference type="NCBI Taxonomy" id="1917180"/>
    <lineage>
        <taxon>Bacteria</taxon>
        <taxon>Bacillati</taxon>
        <taxon>Bacillota</taxon>
        <taxon>Bacilli</taxon>
        <taxon>Bacillales</taxon>
        <taxon>Bacillaceae</taxon>
        <taxon>Mesobacillus</taxon>
    </lineage>
</organism>
<comment type="caution">
    <text evidence="2">The sequence shown here is derived from an EMBL/GenBank/DDBJ whole genome shotgun (WGS) entry which is preliminary data.</text>
</comment>
<dbReference type="Proteomes" id="UP000265816">
    <property type="component" value="Unassembled WGS sequence"/>
</dbReference>
<accession>A0A398AYE2</accession>
<feature type="transmembrane region" description="Helical" evidence="1">
    <location>
        <begin position="37"/>
        <end position="63"/>
    </location>
</feature>